<dbReference type="SUPFAM" id="SSF56935">
    <property type="entry name" value="Porins"/>
    <property type="match status" value="1"/>
</dbReference>
<keyword evidence="4" id="KW-0812">Transmembrane</keyword>
<evidence type="ECO:0000256" key="2">
    <source>
        <dbReference type="ARBA" id="ARBA00022448"/>
    </source>
</evidence>
<keyword evidence="7" id="KW-0998">Cell outer membrane</keyword>
<comment type="caution">
    <text evidence="9">The sequence shown here is derived from an EMBL/GenBank/DDBJ whole genome shotgun (WGS) entry which is preliminary data.</text>
</comment>
<dbReference type="PANTHER" id="PTHR30069:SF29">
    <property type="entry name" value="HEMOGLOBIN AND HEMOGLOBIN-HAPTOGLOBIN-BINDING PROTEIN 1-RELATED"/>
    <property type="match status" value="1"/>
</dbReference>
<dbReference type="InterPro" id="IPR008969">
    <property type="entry name" value="CarboxyPept-like_regulatory"/>
</dbReference>
<comment type="subcellular location">
    <subcellularLocation>
        <location evidence="1">Cell outer membrane</location>
        <topology evidence="1">Multi-pass membrane protein</topology>
    </subcellularLocation>
</comment>
<feature type="domain" description="TonB-dependent receptor plug" evidence="8">
    <location>
        <begin position="134"/>
        <end position="212"/>
    </location>
</feature>
<accession>A0A2S6I370</accession>
<dbReference type="Pfam" id="PF07715">
    <property type="entry name" value="Plug"/>
    <property type="match status" value="1"/>
</dbReference>
<dbReference type="PANTHER" id="PTHR30069">
    <property type="entry name" value="TONB-DEPENDENT OUTER MEMBRANE RECEPTOR"/>
    <property type="match status" value="1"/>
</dbReference>
<evidence type="ECO:0000313" key="9">
    <source>
        <dbReference type="EMBL" id="PPK85600.1"/>
    </source>
</evidence>
<dbReference type="GO" id="GO:0009279">
    <property type="term" value="C:cell outer membrane"/>
    <property type="evidence" value="ECO:0007669"/>
    <property type="project" value="UniProtKB-SubCell"/>
</dbReference>
<dbReference type="AlphaFoldDB" id="A0A2S6I370"/>
<evidence type="ECO:0000256" key="4">
    <source>
        <dbReference type="ARBA" id="ARBA00022692"/>
    </source>
</evidence>
<dbReference type="InterPro" id="IPR037066">
    <property type="entry name" value="Plug_dom_sf"/>
</dbReference>
<dbReference type="InterPro" id="IPR039426">
    <property type="entry name" value="TonB-dep_rcpt-like"/>
</dbReference>
<evidence type="ECO:0000256" key="7">
    <source>
        <dbReference type="ARBA" id="ARBA00023237"/>
    </source>
</evidence>
<keyword evidence="3" id="KW-1134">Transmembrane beta strand</keyword>
<evidence type="ECO:0000256" key="5">
    <source>
        <dbReference type="ARBA" id="ARBA00022729"/>
    </source>
</evidence>
<keyword evidence="5" id="KW-0732">Signal</keyword>
<keyword evidence="9" id="KW-0675">Receptor</keyword>
<proteinExistence type="predicted"/>
<organism evidence="9 10">
    <name type="scientific">Neolewinella xylanilytica</name>
    <dbReference type="NCBI Taxonomy" id="1514080"/>
    <lineage>
        <taxon>Bacteria</taxon>
        <taxon>Pseudomonadati</taxon>
        <taxon>Bacteroidota</taxon>
        <taxon>Saprospiria</taxon>
        <taxon>Saprospirales</taxon>
        <taxon>Lewinellaceae</taxon>
        <taxon>Neolewinella</taxon>
    </lineage>
</organism>
<sequence>MVLVFCGTILFGQQSLQGIVRDSLTHESLPFASIRANGNLPSATADASGYFTVRIDSIRPGDSLYFSYVGYQPRALSLLRLDPDRPNRIDLTPNADLPTVEVRATSANPAPSATVLRPSVAELERTPAILGEVDLLKSLTLLPGISGGSEGTAALNIRGGNPNQTDLLVDGNRIYNVNHIGGFLSALPSFATKTVTVYKGGVPARYGGRLSGVVDVILKEGRRDRFSQSYTLGLGTLQAGLEGPVGEKSSFLLNGRYSYPILLYNLSTSGSHKRNEHGAFSTVGLYDVAGKFRREAGRHVVTASAFLSGDDGWDQEDYGIDVVTNDFGWGNRSFTVKHQYRAPGGGVWTNSAQYLNYRYENRQQQFLKPGQSFPLDAAKRLLINDLNDVSLNTEFARSIGAHLDAYGGLTAHGHLFRASVSDEIISDEELVLFARQVEQDTVELAAYASADLRLARDRIQLMVGMRMSGLGFAVPRNVEPRLRLSVNPVGGFFIHGSYDRHVQYVHQLTPEVAIFPNELYLLAGDRFPAERSEQLAVGVAGRHGKLQWSVDLFRKYLDDLVRLNPGEERDDDFVRRFPENVIGGGNGKVEGLELYVKREAEVFSYSVAYTLSRSDRQYAQVNNGAWFPFAFDRTHDIGITASQKLPRNWRLNLAFIYQSGHRFTAPVAISAFYYQWGDYNGARLPPFHVLNLGATKSWTGKKRANREHRLTLSTYNTYNRPNPYAAEIRPQRQRVVDAATGQEVTIASYRALTYSLFPILPSISYTVVIN</sequence>
<dbReference type="Gene3D" id="2.170.130.10">
    <property type="entry name" value="TonB-dependent receptor, plug domain"/>
    <property type="match status" value="1"/>
</dbReference>
<evidence type="ECO:0000313" key="10">
    <source>
        <dbReference type="Proteomes" id="UP000237662"/>
    </source>
</evidence>
<dbReference type="EMBL" id="PTJC01000006">
    <property type="protein sequence ID" value="PPK85600.1"/>
    <property type="molecule type" value="Genomic_DNA"/>
</dbReference>
<dbReference type="SUPFAM" id="SSF49464">
    <property type="entry name" value="Carboxypeptidase regulatory domain-like"/>
    <property type="match status" value="1"/>
</dbReference>
<dbReference type="GO" id="GO:0044718">
    <property type="term" value="P:siderophore transmembrane transport"/>
    <property type="evidence" value="ECO:0007669"/>
    <property type="project" value="TreeGrafter"/>
</dbReference>
<dbReference type="InterPro" id="IPR036942">
    <property type="entry name" value="Beta-barrel_TonB_sf"/>
</dbReference>
<dbReference type="InterPro" id="IPR012910">
    <property type="entry name" value="Plug_dom"/>
</dbReference>
<gene>
    <name evidence="9" type="ORF">CLV84_2502</name>
</gene>
<evidence type="ECO:0000259" key="8">
    <source>
        <dbReference type="Pfam" id="PF07715"/>
    </source>
</evidence>
<dbReference type="Proteomes" id="UP000237662">
    <property type="component" value="Unassembled WGS sequence"/>
</dbReference>
<name>A0A2S6I370_9BACT</name>
<reference evidence="9 10" key="1">
    <citation type="submission" date="2018-02" db="EMBL/GenBank/DDBJ databases">
        <title>Genomic Encyclopedia of Archaeal and Bacterial Type Strains, Phase II (KMG-II): from individual species to whole genera.</title>
        <authorList>
            <person name="Goeker M."/>
        </authorList>
    </citation>
    <scope>NUCLEOTIDE SEQUENCE [LARGE SCALE GENOMIC DNA]</scope>
    <source>
        <strain evidence="9 10">DSM 29526</strain>
    </source>
</reference>
<dbReference type="GO" id="GO:0015344">
    <property type="term" value="F:siderophore uptake transmembrane transporter activity"/>
    <property type="evidence" value="ECO:0007669"/>
    <property type="project" value="TreeGrafter"/>
</dbReference>
<dbReference type="Gene3D" id="2.40.170.20">
    <property type="entry name" value="TonB-dependent receptor, beta-barrel domain"/>
    <property type="match status" value="1"/>
</dbReference>
<evidence type="ECO:0000256" key="3">
    <source>
        <dbReference type="ARBA" id="ARBA00022452"/>
    </source>
</evidence>
<keyword evidence="2" id="KW-0813">Transport</keyword>
<keyword evidence="10" id="KW-1185">Reference proteome</keyword>
<evidence type="ECO:0000256" key="6">
    <source>
        <dbReference type="ARBA" id="ARBA00023136"/>
    </source>
</evidence>
<keyword evidence="6" id="KW-0472">Membrane</keyword>
<evidence type="ECO:0000256" key="1">
    <source>
        <dbReference type="ARBA" id="ARBA00004571"/>
    </source>
</evidence>
<protein>
    <submittedName>
        <fullName evidence="9">Outer membrane receptor for ferrienterochelin and colicin</fullName>
    </submittedName>
</protein>